<name>A0A814SWL8_9BILA</name>
<feature type="non-terminal residue" evidence="1">
    <location>
        <position position="1"/>
    </location>
</feature>
<gene>
    <name evidence="1" type="ORF">OXX778_LOCUS23303</name>
</gene>
<protein>
    <submittedName>
        <fullName evidence="1">Uncharacterized protein</fullName>
    </submittedName>
</protein>
<dbReference type="AlphaFoldDB" id="A0A814SWL8"/>
<dbReference type="EMBL" id="CAJNOC010011982">
    <property type="protein sequence ID" value="CAF1151390.1"/>
    <property type="molecule type" value="Genomic_DNA"/>
</dbReference>
<dbReference type="Proteomes" id="UP000663879">
    <property type="component" value="Unassembled WGS sequence"/>
</dbReference>
<sequence>NVKADSTDKSPLFKTCLNVTNNLDNKKNDKTQQIFDSKDTINEKILINPSIRDTETLNILHELIESQIKSKAKLFENRLSVIELLTSSQSGQLYELSDSIKIIKDSYSQNHSVTKELLDMIMTRLSET</sequence>
<evidence type="ECO:0000313" key="1">
    <source>
        <dbReference type="EMBL" id="CAF1151390.1"/>
    </source>
</evidence>
<accession>A0A814SWL8</accession>
<organism evidence="1 2">
    <name type="scientific">Brachionus calyciflorus</name>
    <dbReference type="NCBI Taxonomy" id="104777"/>
    <lineage>
        <taxon>Eukaryota</taxon>
        <taxon>Metazoa</taxon>
        <taxon>Spiralia</taxon>
        <taxon>Gnathifera</taxon>
        <taxon>Rotifera</taxon>
        <taxon>Eurotatoria</taxon>
        <taxon>Monogononta</taxon>
        <taxon>Pseudotrocha</taxon>
        <taxon>Ploima</taxon>
        <taxon>Brachionidae</taxon>
        <taxon>Brachionus</taxon>
    </lineage>
</organism>
<keyword evidence="2" id="KW-1185">Reference proteome</keyword>
<proteinExistence type="predicted"/>
<evidence type="ECO:0000313" key="2">
    <source>
        <dbReference type="Proteomes" id="UP000663879"/>
    </source>
</evidence>
<comment type="caution">
    <text evidence="1">The sequence shown here is derived from an EMBL/GenBank/DDBJ whole genome shotgun (WGS) entry which is preliminary data.</text>
</comment>
<reference evidence="1" key="1">
    <citation type="submission" date="2021-02" db="EMBL/GenBank/DDBJ databases">
        <authorList>
            <person name="Nowell W R."/>
        </authorList>
    </citation>
    <scope>NUCLEOTIDE SEQUENCE</scope>
    <source>
        <strain evidence="1">Ploen Becks lab</strain>
    </source>
</reference>